<evidence type="ECO:0000256" key="4">
    <source>
        <dbReference type="ARBA" id="ARBA00023172"/>
    </source>
</evidence>
<evidence type="ECO:0000256" key="3">
    <source>
        <dbReference type="ARBA" id="ARBA00023125"/>
    </source>
</evidence>
<evidence type="ECO:0000256" key="2">
    <source>
        <dbReference type="ARBA" id="ARBA00022908"/>
    </source>
</evidence>
<dbReference type="PROSITE" id="PS00397">
    <property type="entry name" value="RECOMBINASES_1"/>
    <property type="match status" value="1"/>
</dbReference>
<dbReference type="RefSeq" id="WP_086046712.1">
    <property type="nucleotide sequence ID" value="NZ_CP017889.1"/>
</dbReference>
<feature type="active site" description="O-(5'-phospho-DNA)-serine intermediate" evidence="5 6">
    <location>
        <position position="10"/>
    </location>
</feature>
<reference evidence="8" key="1">
    <citation type="submission" date="2016-10" db="EMBL/GenBank/DDBJ databases">
        <title>The High Quality Genome of Vibrio alginolyticus K01M1.</title>
        <authorList>
            <person name="Wendling C."/>
            <person name="Chibani C.M."/>
            <person name="Hertel R."/>
            <person name="Sproer C."/>
            <person name="Bunk B."/>
            <person name="Overmann J."/>
            <person name="Roth O."/>
            <person name="Liesegang H."/>
        </authorList>
    </citation>
    <scope>NUCLEOTIDE SEQUENCE</scope>
    <source>
        <strain evidence="8">K05K4</strain>
    </source>
</reference>
<proteinExistence type="inferred from homology"/>
<dbReference type="Gene3D" id="3.40.50.1390">
    <property type="entry name" value="Resolvase, N-terminal catalytic domain"/>
    <property type="match status" value="1"/>
</dbReference>
<dbReference type="Pfam" id="PF00239">
    <property type="entry name" value="Resolvase"/>
    <property type="match status" value="1"/>
</dbReference>
<keyword evidence="3" id="KW-0238">DNA-binding</keyword>
<dbReference type="InterPro" id="IPR006118">
    <property type="entry name" value="Recombinase_CS"/>
</dbReference>
<evidence type="ECO:0000313" key="8">
    <source>
        <dbReference type="EMBL" id="ARP18259.1"/>
    </source>
</evidence>
<dbReference type="GO" id="GO:0015074">
    <property type="term" value="P:DNA integration"/>
    <property type="evidence" value="ECO:0007669"/>
    <property type="project" value="UniProtKB-KW"/>
</dbReference>
<evidence type="ECO:0000256" key="6">
    <source>
        <dbReference type="PROSITE-ProRule" id="PRU10137"/>
    </source>
</evidence>
<dbReference type="SMART" id="SM00857">
    <property type="entry name" value="Resolvase"/>
    <property type="match status" value="1"/>
</dbReference>
<dbReference type="InterPro" id="IPR006119">
    <property type="entry name" value="Resolv_N"/>
</dbReference>
<protein>
    <submittedName>
        <fullName evidence="8">Resolvase</fullName>
    </submittedName>
</protein>
<dbReference type="Pfam" id="PF13384">
    <property type="entry name" value="HTH_23"/>
    <property type="match status" value="1"/>
</dbReference>
<dbReference type="GO" id="GO:0000150">
    <property type="term" value="F:DNA strand exchange activity"/>
    <property type="evidence" value="ECO:0007669"/>
    <property type="project" value="InterPro"/>
</dbReference>
<feature type="domain" description="Resolvase/invertase-type recombinase catalytic" evidence="7">
    <location>
        <begin position="2"/>
        <end position="136"/>
    </location>
</feature>
<name>A0A1W6UK84_VIBAL</name>
<dbReference type="PANTHER" id="PTHR30461:SF26">
    <property type="entry name" value="RESOLVASE HOMOLOG YNEB"/>
    <property type="match status" value="1"/>
</dbReference>
<evidence type="ECO:0000256" key="5">
    <source>
        <dbReference type="PIRSR" id="PIRSR606118-50"/>
    </source>
</evidence>
<keyword evidence="4" id="KW-0233">DNA recombination</keyword>
<dbReference type="GO" id="GO:0003677">
    <property type="term" value="F:DNA binding"/>
    <property type="evidence" value="ECO:0007669"/>
    <property type="project" value="UniProtKB-KW"/>
</dbReference>
<gene>
    <name evidence="8" type="ORF">K05K4_14230</name>
</gene>
<dbReference type="SUPFAM" id="SSF53041">
    <property type="entry name" value="Resolvase-like"/>
    <property type="match status" value="1"/>
</dbReference>
<dbReference type="InterPro" id="IPR036162">
    <property type="entry name" value="Resolvase-like_N_sf"/>
</dbReference>
<accession>A0A1W6UK84</accession>
<dbReference type="InterPro" id="IPR050639">
    <property type="entry name" value="SSR_resolvase"/>
</dbReference>
<dbReference type="AlphaFoldDB" id="A0A1W6UK84"/>
<comment type="similarity">
    <text evidence="1">Belongs to the site-specific recombinase resolvase family.</text>
</comment>
<dbReference type="CDD" id="cd03768">
    <property type="entry name" value="SR_ResInv"/>
    <property type="match status" value="1"/>
</dbReference>
<sequence>MSKVGYIRVSTVQQNIVRQLDGIELDKVFVDKCSGSTTDREELKRLKEYVREGDTVVVHDISRLARDMKDLLGLIEFFNNKSVAVQFIKENMLFSADKSNPMNELLLNLLGSVYQFERQMLLERQAEGIAKAKAAGKYKGRTATVDRQAIIDCLESGLSIRKTAQKLGVGVSTVQRVKAAV</sequence>
<evidence type="ECO:0000259" key="7">
    <source>
        <dbReference type="PROSITE" id="PS51736"/>
    </source>
</evidence>
<dbReference type="PROSITE" id="PS51736">
    <property type="entry name" value="RECOMBINASES_3"/>
    <property type="match status" value="1"/>
</dbReference>
<dbReference type="EMBL" id="CP017902">
    <property type="protein sequence ID" value="ARP18259.1"/>
    <property type="molecule type" value="Genomic_DNA"/>
</dbReference>
<evidence type="ECO:0000256" key="1">
    <source>
        <dbReference type="ARBA" id="ARBA00009913"/>
    </source>
</evidence>
<keyword evidence="2" id="KW-0229">DNA integration</keyword>
<organism evidence="8">
    <name type="scientific">Vibrio alginolyticus</name>
    <dbReference type="NCBI Taxonomy" id="663"/>
    <lineage>
        <taxon>Bacteria</taxon>
        <taxon>Pseudomonadati</taxon>
        <taxon>Pseudomonadota</taxon>
        <taxon>Gammaproteobacteria</taxon>
        <taxon>Vibrionales</taxon>
        <taxon>Vibrionaceae</taxon>
        <taxon>Vibrio</taxon>
    </lineage>
</organism>
<dbReference type="PANTHER" id="PTHR30461">
    <property type="entry name" value="DNA-INVERTASE FROM LAMBDOID PROPHAGE"/>
    <property type="match status" value="1"/>
</dbReference>